<feature type="compositionally biased region" description="Basic and acidic residues" evidence="4">
    <location>
        <begin position="350"/>
        <end position="367"/>
    </location>
</feature>
<protein>
    <recommendedName>
        <fullName evidence="2">ribonuclease H</fullName>
        <ecNumber evidence="2">3.1.26.4</ecNumber>
    </recommendedName>
</protein>
<comment type="caution">
    <text evidence="6">The sequence shown here is derived from an EMBL/GenBank/DDBJ whole genome shotgun (WGS) entry which is preliminary data.</text>
</comment>
<evidence type="ECO:0000256" key="2">
    <source>
        <dbReference type="ARBA" id="ARBA00012180"/>
    </source>
</evidence>
<dbReference type="InterPro" id="IPR041577">
    <property type="entry name" value="RT_RNaseH_2"/>
</dbReference>
<feature type="coiled-coil region" evidence="3">
    <location>
        <begin position="270"/>
        <end position="304"/>
    </location>
</feature>
<dbReference type="PANTHER" id="PTHR33064">
    <property type="entry name" value="POL PROTEIN"/>
    <property type="match status" value="1"/>
</dbReference>
<comment type="similarity">
    <text evidence="1">Belongs to the beta type-B retroviral polymerase family. HERV class-II K(HML-2) pol subfamily.</text>
</comment>
<evidence type="ECO:0000256" key="3">
    <source>
        <dbReference type="SAM" id="Coils"/>
    </source>
</evidence>
<keyword evidence="7" id="KW-1185">Reference proteome</keyword>
<evidence type="ECO:0000256" key="1">
    <source>
        <dbReference type="ARBA" id="ARBA00010879"/>
    </source>
</evidence>
<dbReference type="Gene3D" id="3.30.70.270">
    <property type="match status" value="2"/>
</dbReference>
<name>A0ABR3NTA4_9TELE</name>
<dbReference type="InterPro" id="IPR000477">
    <property type="entry name" value="RT_dom"/>
</dbReference>
<evidence type="ECO:0000259" key="5">
    <source>
        <dbReference type="PROSITE" id="PS50878"/>
    </source>
</evidence>
<sequence length="466" mass="51863">MVPKVDGGCRPCGNYRRLDVTTPDRYPVPHIQDFSARLAGKKLFLKVDLIRGYHQVPVYHKDIPKTAVITPFGLFDFLRMPFGLKNAAQTFQRMMDSILRGLDFLFIYLDDILIASVSMEEHLAHLQSLFVRLSQHGLIINPAKCQFGLTTIDFLGHRISSKGAVPLPSKVDAITGFPTPRTTKTLQEFLGMVNFYHRFFPRAAALMHPLYKALKGNKQITWSEEMTRSFDDAKLALAHATMLSHPIPDAPISITTDASDYAVGDDTFELHSVQVELEAVEKQIRQLLERQAELRAALESSRALCTQDALFPDVLHSGAGTPRTLGAAAAEDASQATDDDLSPSAAPGLRDLHPEPLRSPPRDGTRRCDRRRFHRQIPAILKDESVGAIVLHAGVNDIRLRQTEVLKRDFGSLIETVRSTAPETRIIVSGPLPTYRRGLFRADGLHPSRVGAELLSDNISRTLRSI</sequence>
<feature type="region of interest" description="Disordered" evidence="4">
    <location>
        <begin position="326"/>
        <end position="370"/>
    </location>
</feature>
<feature type="domain" description="Reverse transcriptase" evidence="5">
    <location>
        <begin position="1"/>
        <end position="159"/>
    </location>
</feature>
<dbReference type="Proteomes" id="UP001558613">
    <property type="component" value="Unassembled WGS sequence"/>
</dbReference>
<dbReference type="InterPro" id="IPR043128">
    <property type="entry name" value="Rev_trsase/Diguanyl_cyclase"/>
</dbReference>
<evidence type="ECO:0000313" key="6">
    <source>
        <dbReference type="EMBL" id="KAL1279987.1"/>
    </source>
</evidence>
<reference evidence="6 7" key="1">
    <citation type="submission" date="2023-09" db="EMBL/GenBank/DDBJ databases">
        <authorList>
            <person name="Wang M."/>
        </authorList>
    </citation>
    <scope>NUCLEOTIDE SEQUENCE [LARGE SCALE GENOMIC DNA]</scope>
    <source>
        <strain evidence="6">GT-2023</strain>
        <tissue evidence="6">Liver</tissue>
    </source>
</reference>
<accession>A0ABR3NTA4</accession>
<evidence type="ECO:0000313" key="7">
    <source>
        <dbReference type="Proteomes" id="UP001558613"/>
    </source>
</evidence>
<dbReference type="EMBL" id="JAYMGO010000002">
    <property type="protein sequence ID" value="KAL1279987.1"/>
    <property type="molecule type" value="Genomic_DNA"/>
</dbReference>
<feature type="compositionally biased region" description="Low complexity" evidence="4">
    <location>
        <begin position="327"/>
        <end position="336"/>
    </location>
</feature>
<dbReference type="EC" id="3.1.26.4" evidence="2"/>
<dbReference type="Gene3D" id="3.40.50.12700">
    <property type="match status" value="2"/>
</dbReference>
<dbReference type="SUPFAM" id="SSF52266">
    <property type="entry name" value="SGNH hydrolase"/>
    <property type="match status" value="1"/>
</dbReference>
<dbReference type="PANTHER" id="PTHR33064:SF37">
    <property type="entry name" value="RIBONUCLEASE H"/>
    <property type="match status" value="1"/>
</dbReference>
<gene>
    <name evidence="6" type="ORF">QQF64_014587</name>
</gene>
<dbReference type="Gene3D" id="3.10.10.10">
    <property type="entry name" value="HIV Type 1 Reverse Transcriptase, subunit A, domain 1"/>
    <property type="match status" value="1"/>
</dbReference>
<dbReference type="Pfam" id="PF17919">
    <property type="entry name" value="RT_RNaseH_2"/>
    <property type="match status" value="1"/>
</dbReference>
<dbReference type="InterPro" id="IPR043502">
    <property type="entry name" value="DNA/RNA_pol_sf"/>
</dbReference>
<dbReference type="CDD" id="cd01647">
    <property type="entry name" value="RT_LTR"/>
    <property type="match status" value="1"/>
</dbReference>
<evidence type="ECO:0000256" key="4">
    <source>
        <dbReference type="SAM" id="MobiDB-lite"/>
    </source>
</evidence>
<proteinExistence type="inferred from homology"/>
<dbReference type="PROSITE" id="PS50878">
    <property type="entry name" value="RT_POL"/>
    <property type="match status" value="1"/>
</dbReference>
<dbReference type="InterPro" id="IPR051320">
    <property type="entry name" value="Viral_Replic_Matur_Polypro"/>
</dbReference>
<keyword evidence="3" id="KW-0175">Coiled coil</keyword>
<organism evidence="6 7">
    <name type="scientific">Cirrhinus molitorella</name>
    <name type="common">mud carp</name>
    <dbReference type="NCBI Taxonomy" id="172907"/>
    <lineage>
        <taxon>Eukaryota</taxon>
        <taxon>Metazoa</taxon>
        <taxon>Chordata</taxon>
        <taxon>Craniata</taxon>
        <taxon>Vertebrata</taxon>
        <taxon>Euteleostomi</taxon>
        <taxon>Actinopterygii</taxon>
        <taxon>Neopterygii</taxon>
        <taxon>Teleostei</taxon>
        <taxon>Ostariophysi</taxon>
        <taxon>Cypriniformes</taxon>
        <taxon>Cyprinidae</taxon>
        <taxon>Labeoninae</taxon>
        <taxon>Labeonini</taxon>
        <taxon>Cirrhinus</taxon>
    </lineage>
</organism>
<dbReference type="SUPFAM" id="SSF56672">
    <property type="entry name" value="DNA/RNA polymerases"/>
    <property type="match status" value="1"/>
</dbReference>
<dbReference type="Pfam" id="PF00078">
    <property type="entry name" value="RVT_1"/>
    <property type="match status" value="1"/>
</dbReference>